<dbReference type="InterPro" id="IPR036259">
    <property type="entry name" value="MFS_trans_sf"/>
</dbReference>
<feature type="domain" description="Major facilitator superfamily (MFS) profile" evidence="7">
    <location>
        <begin position="84"/>
        <end position="572"/>
    </location>
</feature>
<dbReference type="GO" id="GO:0015174">
    <property type="term" value="F:basic amino acid transmembrane transporter activity"/>
    <property type="evidence" value="ECO:0007669"/>
    <property type="project" value="TreeGrafter"/>
</dbReference>
<dbReference type="GO" id="GO:0000329">
    <property type="term" value="C:fungal-type vacuole membrane"/>
    <property type="evidence" value="ECO:0007669"/>
    <property type="project" value="TreeGrafter"/>
</dbReference>
<evidence type="ECO:0000313" key="8">
    <source>
        <dbReference type="EMBL" id="KAF3762220.1"/>
    </source>
</evidence>
<dbReference type="PROSITE" id="PS50850">
    <property type="entry name" value="MFS"/>
    <property type="match status" value="1"/>
</dbReference>
<dbReference type="OrthoDB" id="6770063at2759"/>
<evidence type="ECO:0000313" key="9">
    <source>
        <dbReference type="Proteomes" id="UP000803844"/>
    </source>
</evidence>
<feature type="transmembrane region" description="Helical" evidence="6">
    <location>
        <begin position="274"/>
        <end position="293"/>
    </location>
</feature>
<feature type="compositionally biased region" description="Basic and acidic residues" evidence="5">
    <location>
        <begin position="1"/>
        <end position="22"/>
    </location>
</feature>
<dbReference type="AlphaFoldDB" id="A0A9P4XWU3"/>
<evidence type="ECO:0000259" key="7">
    <source>
        <dbReference type="PROSITE" id="PS50850"/>
    </source>
</evidence>
<evidence type="ECO:0000256" key="6">
    <source>
        <dbReference type="SAM" id="Phobius"/>
    </source>
</evidence>
<feature type="region of interest" description="Disordered" evidence="5">
    <location>
        <begin position="1"/>
        <end position="75"/>
    </location>
</feature>
<feature type="transmembrane region" description="Helical" evidence="6">
    <location>
        <begin position="178"/>
        <end position="196"/>
    </location>
</feature>
<feature type="transmembrane region" description="Helical" evidence="6">
    <location>
        <begin position="476"/>
        <end position="499"/>
    </location>
</feature>
<keyword evidence="4 6" id="KW-0472">Membrane</keyword>
<dbReference type="InterPro" id="IPR011701">
    <property type="entry name" value="MFS"/>
</dbReference>
<dbReference type="Gene3D" id="1.20.1250.20">
    <property type="entry name" value="MFS general substrate transporter like domains"/>
    <property type="match status" value="1"/>
</dbReference>
<dbReference type="SUPFAM" id="SSF103473">
    <property type="entry name" value="MFS general substrate transporter"/>
    <property type="match status" value="1"/>
</dbReference>
<dbReference type="PANTHER" id="PTHR23501">
    <property type="entry name" value="MAJOR FACILITATOR SUPERFAMILY"/>
    <property type="match status" value="1"/>
</dbReference>
<evidence type="ECO:0000256" key="2">
    <source>
        <dbReference type="ARBA" id="ARBA00022692"/>
    </source>
</evidence>
<feature type="transmembrane region" description="Helical" evidence="6">
    <location>
        <begin position="305"/>
        <end position="324"/>
    </location>
</feature>
<dbReference type="GeneID" id="63838798"/>
<feature type="transmembrane region" description="Helical" evidence="6">
    <location>
        <begin position="410"/>
        <end position="428"/>
    </location>
</feature>
<feature type="transmembrane region" description="Helical" evidence="6">
    <location>
        <begin position="551"/>
        <end position="571"/>
    </location>
</feature>
<evidence type="ECO:0000256" key="3">
    <source>
        <dbReference type="ARBA" id="ARBA00022989"/>
    </source>
</evidence>
<keyword evidence="3 6" id="KW-1133">Transmembrane helix</keyword>
<reference evidence="8" key="1">
    <citation type="journal article" date="2020" name="Phytopathology">
        <title>Genome sequence of the chestnut blight fungus Cryphonectria parasitica EP155: A fundamental resource for an archetypical invasive plant pathogen.</title>
        <authorList>
            <person name="Crouch J.A."/>
            <person name="Dawe A."/>
            <person name="Aerts A."/>
            <person name="Barry K."/>
            <person name="Churchill A.C.L."/>
            <person name="Grimwood J."/>
            <person name="Hillman B."/>
            <person name="Milgroom M.G."/>
            <person name="Pangilinan J."/>
            <person name="Smith M."/>
            <person name="Salamov A."/>
            <person name="Schmutz J."/>
            <person name="Yadav J."/>
            <person name="Grigoriev I.V."/>
            <person name="Nuss D."/>
        </authorList>
    </citation>
    <scope>NUCLEOTIDE SEQUENCE</scope>
    <source>
        <strain evidence="8">EP155</strain>
    </source>
</reference>
<comment type="caution">
    <text evidence="8">The sequence shown here is derived from an EMBL/GenBank/DDBJ whole genome shotgun (WGS) entry which is preliminary data.</text>
</comment>
<feature type="transmembrane region" description="Helical" evidence="6">
    <location>
        <begin position="232"/>
        <end position="254"/>
    </location>
</feature>
<feature type="transmembrane region" description="Helical" evidence="6">
    <location>
        <begin position="152"/>
        <end position="172"/>
    </location>
</feature>
<gene>
    <name evidence="8" type="ORF">M406DRAFT_341483</name>
</gene>
<dbReference type="PANTHER" id="PTHR23501:SF33">
    <property type="entry name" value="MAJOR FACILITATOR SUPERFAMILY (MFS) PROFILE DOMAIN-CONTAINING PROTEIN"/>
    <property type="match status" value="1"/>
</dbReference>
<protein>
    <submittedName>
        <fullName evidence="8">MFS general substrate transporter</fullName>
    </submittedName>
</protein>
<dbReference type="Gene3D" id="1.20.1720.10">
    <property type="entry name" value="Multidrug resistance protein D"/>
    <property type="match status" value="1"/>
</dbReference>
<feature type="compositionally biased region" description="Low complexity" evidence="5">
    <location>
        <begin position="44"/>
        <end position="57"/>
    </location>
</feature>
<organism evidence="8 9">
    <name type="scientific">Cryphonectria parasitica (strain ATCC 38755 / EP155)</name>
    <dbReference type="NCBI Taxonomy" id="660469"/>
    <lineage>
        <taxon>Eukaryota</taxon>
        <taxon>Fungi</taxon>
        <taxon>Dikarya</taxon>
        <taxon>Ascomycota</taxon>
        <taxon>Pezizomycotina</taxon>
        <taxon>Sordariomycetes</taxon>
        <taxon>Sordariomycetidae</taxon>
        <taxon>Diaporthales</taxon>
        <taxon>Cryphonectriaceae</taxon>
        <taxon>Cryphonectria-Endothia species complex</taxon>
        <taxon>Cryphonectria</taxon>
    </lineage>
</organism>
<keyword evidence="9" id="KW-1185">Reference proteome</keyword>
<evidence type="ECO:0000256" key="4">
    <source>
        <dbReference type="ARBA" id="ARBA00023136"/>
    </source>
</evidence>
<proteinExistence type="predicted"/>
<evidence type="ECO:0000256" key="5">
    <source>
        <dbReference type="SAM" id="MobiDB-lite"/>
    </source>
</evidence>
<accession>A0A9P4XWU3</accession>
<dbReference type="RefSeq" id="XP_040773199.1">
    <property type="nucleotide sequence ID" value="XM_040921669.1"/>
</dbReference>
<dbReference type="EMBL" id="MU032350">
    <property type="protein sequence ID" value="KAF3762220.1"/>
    <property type="molecule type" value="Genomic_DNA"/>
</dbReference>
<dbReference type="InterPro" id="IPR020846">
    <property type="entry name" value="MFS_dom"/>
</dbReference>
<feature type="transmembrane region" description="Helical" evidence="6">
    <location>
        <begin position="208"/>
        <end position="226"/>
    </location>
</feature>
<keyword evidence="2 6" id="KW-0812">Transmembrane</keyword>
<name>A0A9P4XWU3_CRYP1</name>
<feature type="transmembrane region" description="Helical" evidence="6">
    <location>
        <begin position="440"/>
        <end position="464"/>
    </location>
</feature>
<evidence type="ECO:0000256" key="1">
    <source>
        <dbReference type="ARBA" id="ARBA00004141"/>
    </source>
</evidence>
<sequence>MTDPTIERRTSADPERDPDVSERSALTKHSDSVVSYGVKSPSPSTSDEASDDGSSSSRAQDEEALIASPTSTDPARPTLSNKTILWILHSAVFISNADATIVMATHAIISSEFMALESSSWLFTGFMLASTVTQTSFGQLSEIYGRKPLIMVAYLVFALGCGVAGSMTTAILGRVLSGSVSAGTSVLVSLVITDILPMREVATWRSYVSVIGVLGRCVGGPLGGWLADVIGWRLSFIGQAPLFLIAIVLAWMSLPNTHPNQRLGESKSSNLRRVDFLGSFLLAAFLLLLLLPLELGGSKLEWTDPMIFISLAGAAVSLGLFILAEKSWVVNPLVPLDMFYNRHTVASFIIMALQCAAQLGMMFSVPLYFQVTQMMSNTAAGTRLLPAVIGNAIGGIITGYLIRNTGKYRWLISLASLLSACSYTLLLLRWHGNTSWWETLYIAPGGFSIGMAYSAVFIAVQVSVDKAHVAPAVSTLYLFNGLGCVLGLAAASAATQAGLRATLESRLLQMHLDADLRSEIIEKAVANIEYVYKAKGDIANAIVASYVDGLWYSHVVSLVASLTAFILSGLLRDYKM</sequence>
<feature type="transmembrane region" description="Helical" evidence="6">
    <location>
        <begin position="345"/>
        <end position="369"/>
    </location>
</feature>
<dbReference type="Pfam" id="PF07690">
    <property type="entry name" value="MFS_1"/>
    <property type="match status" value="1"/>
</dbReference>
<dbReference type="Proteomes" id="UP000803844">
    <property type="component" value="Unassembled WGS sequence"/>
</dbReference>
<feature type="transmembrane region" description="Helical" evidence="6">
    <location>
        <begin position="384"/>
        <end position="403"/>
    </location>
</feature>
<comment type="subcellular location">
    <subcellularLocation>
        <location evidence="1">Membrane</location>
        <topology evidence="1">Multi-pass membrane protein</topology>
    </subcellularLocation>
</comment>